<evidence type="ECO:0000259" key="4">
    <source>
        <dbReference type="PROSITE" id="PS50801"/>
    </source>
</evidence>
<gene>
    <name evidence="5" type="ORF">OY187_30750</name>
</gene>
<dbReference type="Proteomes" id="UP001084650">
    <property type="component" value="Unassembled WGS sequence"/>
</dbReference>
<proteinExistence type="inferred from homology"/>
<feature type="region of interest" description="Disordered" evidence="3">
    <location>
        <begin position="155"/>
        <end position="180"/>
    </location>
</feature>
<evidence type="ECO:0000313" key="6">
    <source>
        <dbReference type="Proteomes" id="UP001084650"/>
    </source>
</evidence>
<evidence type="ECO:0000256" key="2">
    <source>
        <dbReference type="RuleBase" id="RU003749"/>
    </source>
</evidence>
<name>A0ABT4HQX6_MYCIR</name>
<comment type="similarity">
    <text evidence="1 2">Belongs to the anti-sigma-factor antagonist family.</text>
</comment>
<feature type="domain" description="STAS" evidence="4">
    <location>
        <begin position="29"/>
        <end position="122"/>
    </location>
</feature>
<dbReference type="PROSITE" id="PS50801">
    <property type="entry name" value="STAS"/>
    <property type="match status" value="1"/>
</dbReference>
<dbReference type="PANTHER" id="PTHR33495:SF2">
    <property type="entry name" value="ANTI-SIGMA FACTOR ANTAGONIST TM_1081-RELATED"/>
    <property type="match status" value="1"/>
</dbReference>
<reference evidence="5" key="1">
    <citation type="submission" date="2022-12" db="EMBL/GenBank/DDBJ databases">
        <title>Whole genome sequence of Mycolicibacterium iranicum strain SBH312.</title>
        <authorList>
            <person name="Jani J."/>
            <person name="Arifin Mustapha Z."/>
            <person name="Ahmed K."/>
            <person name="Kai Ling C."/>
        </authorList>
    </citation>
    <scope>NUCLEOTIDE SEQUENCE</scope>
    <source>
        <strain evidence="5">SBH312</strain>
    </source>
</reference>
<organism evidence="5 6">
    <name type="scientific">Mycolicibacterium iranicum</name>
    <name type="common">Mycobacterium iranicum</name>
    <dbReference type="NCBI Taxonomy" id="912594"/>
    <lineage>
        <taxon>Bacteria</taxon>
        <taxon>Bacillati</taxon>
        <taxon>Actinomycetota</taxon>
        <taxon>Actinomycetes</taxon>
        <taxon>Mycobacteriales</taxon>
        <taxon>Mycobacteriaceae</taxon>
        <taxon>Mycolicibacterium</taxon>
    </lineage>
</organism>
<dbReference type="Gene3D" id="3.30.750.24">
    <property type="entry name" value="STAS domain"/>
    <property type="match status" value="1"/>
</dbReference>
<accession>A0ABT4HQX6</accession>
<dbReference type="InterPro" id="IPR003658">
    <property type="entry name" value="Anti-sigma_ant"/>
</dbReference>
<evidence type="ECO:0000256" key="3">
    <source>
        <dbReference type="SAM" id="MobiDB-lite"/>
    </source>
</evidence>
<dbReference type="InterPro" id="IPR036513">
    <property type="entry name" value="STAS_dom_sf"/>
</dbReference>
<dbReference type="SUPFAM" id="SSF52091">
    <property type="entry name" value="SpoIIaa-like"/>
    <property type="match status" value="1"/>
</dbReference>
<sequence length="180" mass="18532">MESSISSFYPGLRLSKSLAAALIDPQSMVRITAERVGSAVVVHAGGEIDASNTATWRCVLDEVTAAAVTPGPVVIDLDGLDFLGCSALAALSEAADRCRPQGISLRLVSTRPIVARMLAVAGWQQLPVYRDVWVAIDADTTPATGLTAPFNSARPGSSAAGIPGLNRVGPPSTLADSGMC</sequence>
<dbReference type="PANTHER" id="PTHR33495">
    <property type="entry name" value="ANTI-SIGMA FACTOR ANTAGONIST TM_1081-RELATED-RELATED"/>
    <property type="match status" value="1"/>
</dbReference>
<dbReference type="NCBIfam" id="TIGR00377">
    <property type="entry name" value="ant_ant_sig"/>
    <property type="match status" value="1"/>
</dbReference>
<evidence type="ECO:0000313" key="5">
    <source>
        <dbReference type="EMBL" id="MCZ0732435.1"/>
    </source>
</evidence>
<dbReference type="EMBL" id="JAPQYE010000030">
    <property type="protein sequence ID" value="MCZ0732435.1"/>
    <property type="molecule type" value="Genomic_DNA"/>
</dbReference>
<dbReference type="Pfam" id="PF01740">
    <property type="entry name" value="STAS"/>
    <property type="match status" value="1"/>
</dbReference>
<dbReference type="CDD" id="cd07043">
    <property type="entry name" value="STAS_anti-anti-sigma_factors"/>
    <property type="match status" value="1"/>
</dbReference>
<comment type="caution">
    <text evidence="5">The sequence shown here is derived from an EMBL/GenBank/DDBJ whole genome shotgun (WGS) entry which is preliminary data.</text>
</comment>
<keyword evidence="6" id="KW-1185">Reference proteome</keyword>
<dbReference type="InterPro" id="IPR002645">
    <property type="entry name" value="STAS_dom"/>
</dbReference>
<protein>
    <recommendedName>
        <fullName evidence="2">Anti-sigma factor antagonist</fullName>
    </recommendedName>
</protein>
<evidence type="ECO:0000256" key="1">
    <source>
        <dbReference type="ARBA" id="ARBA00009013"/>
    </source>
</evidence>
<dbReference type="RefSeq" id="WP_024449101.1">
    <property type="nucleotide sequence ID" value="NZ_JAPQYE010000030.1"/>
</dbReference>